<keyword evidence="3" id="KW-1185">Reference proteome</keyword>
<dbReference type="InterPro" id="IPR014721">
    <property type="entry name" value="Ribsml_uS5_D2-typ_fold_subgr"/>
</dbReference>
<sequence length="293" mass="31937">MLIFPNSCYFFNSKLISRQRCSLRLFNAWGQPVPNEDGSDGHNPVHLGHVRALLRGFNLACEHGPLCGEPLRGVAFVLEEVYAETRNTLSSDELRRELGLPNSFNEPDSSNYAKAPCEQIEPCGPIFPPAASAVESVLSPEDHKISASLACLDEGVQTCTVHSPLASPKRMPTECMTSRGVLMAKARVKVRKARAAKEARPDKRRQPGKAGGALEKSAKPSPLTSVDNIDCRVALHVASSADSDSYGETGAETDSYADSDDDPIDYEKWFKNSEHNENFSESSSRTALISLLT</sequence>
<feature type="compositionally biased region" description="Acidic residues" evidence="1">
    <location>
        <begin position="255"/>
        <end position="264"/>
    </location>
</feature>
<dbReference type="AlphaFoldDB" id="A0A448WUB3"/>
<evidence type="ECO:0000313" key="3">
    <source>
        <dbReference type="Proteomes" id="UP000784294"/>
    </source>
</evidence>
<proteinExistence type="predicted"/>
<comment type="caution">
    <text evidence="2">The sequence shown here is derived from an EMBL/GenBank/DDBJ whole genome shotgun (WGS) entry which is preliminary data.</text>
</comment>
<name>A0A448WUB3_9PLAT</name>
<gene>
    <name evidence="2" type="ORF">PXEA_LOCUS13911</name>
</gene>
<protein>
    <submittedName>
        <fullName evidence="2">Uncharacterized protein</fullName>
    </submittedName>
</protein>
<dbReference type="Proteomes" id="UP000784294">
    <property type="component" value="Unassembled WGS sequence"/>
</dbReference>
<dbReference type="InterPro" id="IPR020568">
    <property type="entry name" value="Ribosomal_Su5_D2-typ_SF"/>
</dbReference>
<accession>A0A448WUB3</accession>
<feature type="compositionally biased region" description="Basic and acidic residues" evidence="1">
    <location>
        <begin position="265"/>
        <end position="278"/>
    </location>
</feature>
<evidence type="ECO:0000313" key="2">
    <source>
        <dbReference type="EMBL" id="VEL20471.1"/>
    </source>
</evidence>
<organism evidence="2 3">
    <name type="scientific">Protopolystoma xenopodis</name>
    <dbReference type="NCBI Taxonomy" id="117903"/>
    <lineage>
        <taxon>Eukaryota</taxon>
        <taxon>Metazoa</taxon>
        <taxon>Spiralia</taxon>
        <taxon>Lophotrochozoa</taxon>
        <taxon>Platyhelminthes</taxon>
        <taxon>Monogenea</taxon>
        <taxon>Polyopisthocotylea</taxon>
        <taxon>Polystomatidea</taxon>
        <taxon>Polystomatidae</taxon>
        <taxon>Protopolystoma</taxon>
    </lineage>
</organism>
<reference evidence="2" key="1">
    <citation type="submission" date="2018-11" db="EMBL/GenBank/DDBJ databases">
        <authorList>
            <consortium name="Pathogen Informatics"/>
        </authorList>
    </citation>
    <scope>NUCLEOTIDE SEQUENCE</scope>
</reference>
<dbReference type="EMBL" id="CAAALY010046611">
    <property type="protein sequence ID" value="VEL20471.1"/>
    <property type="molecule type" value="Genomic_DNA"/>
</dbReference>
<dbReference type="SUPFAM" id="SSF54211">
    <property type="entry name" value="Ribosomal protein S5 domain 2-like"/>
    <property type="match status" value="1"/>
</dbReference>
<evidence type="ECO:0000256" key="1">
    <source>
        <dbReference type="SAM" id="MobiDB-lite"/>
    </source>
</evidence>
<dbReference type="Gene3D" id="3.30.230.10">
    <property type="match status" value="1"/>
</dbReference>
<feature type="region of interest" description="Disordered" evidence="1">
    <location>
        <begin position="242"/>
        <end position="293"/>
    </location>
</feature>
<feature type="compositionally biased region" description="Basic and acidic residues" evidence="1">
    <location>
        <begin position="195"/>
        <end position="205"/>
    </location>
</feature>
<feature type="region of interest" description="Disordered" evidence="1">
    <location>
        <begin position="191"/>
        <end position="225"/>
    </location>
</feature>
<dbReference type="OrthoDB" id="364892at2759"/>